<sequence>MNHEVVIVGAGPNGLLLAGELRLAGVPVLLLERSPLPGGEPRANGLIGRVVQAMDLRGLYEPLAGRPGPPAPTPWFQFGGLPLDLSAVADNPLFALPVPQARIQQVLEERARDLGAEIRRGHEVTGFGQDADDMQVNVRTADGDLRLRTRWLVGADGGHSLIRKQAGIPFPGSNDDRFVSHMGHAVIPADRLDSDGALALPDGRRLMPFAHNRLPGGVFTFARLGDTGEAYLVAVMEWAGRGREAAPVTFADLQHAVDRVLDGALPLGRPTRPSPLLRRLEGVTIRQATRYRAGRVLLVGDAAHVHPAVGGPGLNLGLQDALNLGWKLAAEIRGWAPPGLLDTYQTERAPIGRRVALQSRAQLALLAPGDEVTALRDLLAELLRHDHTRRDVAALLAGADQPYDMGQHDPHPATGAWLPDLLPALTEGRAAVRDRLRAARPVVIELAPGAAEAAGGWRDRVDVVAARGGLDAKALLVRPDGHVAWAGGPADGLAEALHRWFGTPSHVHR</sequence>
<accession>A0A317K3R4</accession>
<dbReference type="GO" id="GO:0071949">
    <property type="term" value="F:FAD binding"/>
    <property type="evidence" value="ECO:0007669"/>
    <property type="project" value="InterPro"/>
</dbReference>
<name>A0A317K3R4_9ACTN</name>
<dbReference type="SUPFAM" id="SSF51905">
    <property type="entry name" value="FAD/NAD(P)-binding domain"/>
    <property type="match status" value="1"/>
</dbReference>
<dbReference type="OrthoDB" id="3647401at2"/>
<evidence type="ECO:0000259" key="4">
    <source>
        <dbReference type="Pfam" id="PF01494"/>
    </source>
</evidence>
<dbReference type="AlphaFoldDB" id="A0A317K3R4"/>
<evidence type="ECO:0000256" key="3">
    <source>
        <dbReference type="ARBA" id="ARBA00022827"/>
    </source>
</evidence>
<reference evidence="6" key="1">
    <citation type="submission" date="2018-05" db="EMBL/GenBank/DDBJ databases">
        <title>Micromonospora globispora sp. nov. and Micromonospora rugosa sp. nov., isolated from marine sediment.</title>
        <authorList>
            <person name="Carro L."/>
            <person name="Aysel V."/>
            <person name="Cetin D."/>
            <person name="Igual J.M."/>
            <person name="Klenk H.-P."/>
            <person name="Trujillo M.E."/>
            <person name="Sahin N."/>
        </authorList>
    </citation>
    <scope>NUCLEOTIDE SEQUENCE [LARGE SCALE GENOMIC DNA]</scope>
    <source>
        <strain evidence="6">S2904</strain>
    </source>
</reference>
<dbReference type="InterPro" id="IPR002938">
    <property type="entry name" value="FAD-bd"/>
</dbReference>
<keyword evidence="3" id="KW-0274">FAD</keyword>
<evidence type="ECO:0000256" key="2">
    <source>
        <dbReference type="ARBA" id="ARBA00022630"/>
    </source>
</evidence>
<keyword evidence="2" id="KW-0285">Flavoprotein</keyword>
<dbReference type="PANTHER" id="PTHR43004:SF19">
    <property type="entry name" value="BINDING MONOOXYGENASE, PUTATIVE (JCVI)-RELATED"/>
    <property type="match status" value="1"/>
</dbReference>
<dbReference type="RefSeq" id="WP_109945053.1">
    <property type="nucleotide sequence ID" value="NZ_QGSV01000178.1"/>
</dbReference>
<dbReference type="PANTHER" id="PTHR43004">
    <property type="entry name" value="TRK SYSTEM POTASSIUM UPTAKE PROTEIN"/>
    <property type="match status" value="1"/>
</dbReference>
<dbReference type="Proteomes" id="UP000245683">
    <property type="component" value="Unassembled WGS sequence"/>
</dbReference>
<feature type="domain" description="FAD-binding" evidence="4">
    <location>
        <begin position="4"/>
        <end position="356"/>
    </location>
</feature>
<evidence type="ECO:0000313" key="5">
    <source>
        <dbReference type="EMBL" id="PWU47749.1"/>
    </source>
</evidence>
<dbReference type="InterPro" id="IPR050641">
    <property type="entry name" value="RIFMO-like"/>
</dbReference>
<comment type="cofactor">
    <cofactor evidence="1">
        <name>FAD</name>
        <dbReference type="ChEBI" id="CHEBI:57692"/>
    </cofactor>
</comment>
<protein>
    <submittedName>
        <fullName evidence="5">FAD-dependent oxidoreductase</fullName>
    </submittedName>
</protein>
<dbReference type="Pfam" id="PF21274">
    <property type="entry name" value="Rng_hyd_C"/>
    <property type="match status" value="1"/>
</dbReference>
<dbReference type="EMBL" id="QGSV01000178">
    <property type="protein sequence ID" value="PWU47749.1"/>
    <property type="molecule type" value="Genomic_DNA"/>
</dbReference>
<comment type="caution">
    <text evidence="5">The sequence shown here is derived from an EMBL/GenBank/DDBJ whole genome shotgun (WGS) entry which is preliminary data.</text>
</comment>
<evidence type="ECO:0000313" key="6">
    <source>
        <dbReference type="Proteomes" id="UP000245683"/>
    </source>
</evidence>
<organism evidence="5 6">
    <name type="scientific">Micromonospora globispora</name>
    <dbReference type="NCBI Taxonomy" id="1450148"/>
    <lineage>
        <taxon>Bacteria</taxon>
        <taxon>Bacillati</taxon>
        <taxon>Actinomycetota</taxon>
        <taxon>Actinomycetes</taxon>
        <taxon>Micromonosporales</taxon>
        <taxon>Micromonosporaceae</taxon>
        <taxon>Micromonospora</taxon>
    </lineage>
</organism>
<keyword evidence="6" id="KW-1185">Reference proteome</keyword>
<proteinExistence type="predicted"/>
<dbReference type="Pfam" id="PF01494">
    <property type="entry name" value="FAD_binding_3"/>
    <property type="match status" value="1"/>
</dbReference>
<dbReference type="PRINTS" id="PR00420">
    <property type="entry name" value="RNGMNOXGNASE"/>
</dbReference>
<dbReference type="Gene3D" id="3.50.50.60">
    <property type="entry name" value="FAD/NAD(P)-binding domain"/>
    <property type="match status" value="2"/>
</dbReference>
<dbReference type="GO" id="GO:0016709">
    <property type="term" value="F:oxidoreductase activity, acting on paired donors, with incorporation or reduction of molecular oxygen, NAD(P)H as one donor, and incorporation of one atom of oxygen"/>
    <property type="evidence" value="ECO:0007669"/>
    <property type="project" value="UniProtKB-ARBA"/>
</dbReference>
<evidence type="ECO:0000256" key="1">
    <source>
        <dbReference type="ARBA" id="ARBA00001974"/>
    </source>
</evidence>
<dbReference type="Gene3D" id="3.40.30.120">
    <property type="match status" value="1"/>
</dbReference>
<gene>
    <name evidence="5" type="ORF">DLJ46_13705</name>
</gene>
<dbReference type="InterPro" id="IPR036188">
    <property type="entry name" value="FAD/NAD-bd_sf"/>
</dbReference>